<dbReference type="Proteomes" id="UP000643279">
    <property type="component" value="Unassembled WGS sequence"/>
</dbReference>
<name>A0ABQ2AZ70_9MICC</name>
<evidence type="ECO:0000313" key="1">
    <source>
        <dbReference type="EMBL" id="GGH99899.1"/>
    </source>
</evidence>
<gene>
    <name evidence="1" type="ORF">GCM10007170_35810</name>
</gene>
<organism evidence="1 2">
    <name type="scientific">Arthrobacter liuii</name>
    <dbReference type="NCBI Taxonomy" id="1476996"/>
    <lineage>
        <taxon>Bacteria</taxon>
        <taxon>Bacillati</taxon>
        <taxon>Actinomycetota</taxon>
        <taxon>Actinomycetes</taxon>
        <taxon>Micrococcales</taxon>
        <taxon>Micrococcaceae</taxon>
        <taxon>Arthrobacter</taxon>
    </lineage>
</organism>
<dbReference type="RefSeq" id="WP_188572911.1">
    <property type="nucleotide sequence ID" value="NZ_BMFW01000023.1"/>
</dbReference>
<reference evidence="2" key="1">
    <citation type="journal article" date="2019" name="Int. J. Syst. Evol. Microbiol.">
        <title>The Global Catalogue of Microorganisms (GCM) 10K type strain sequencing project: providing services to taxonomists for standard genome sequencing and annotation.</title>
        <authorList>
            <consortium name="The Broad Institute Genomics Platform"/>
            <consortium name="The Broad Institute Genome Sequencing Center for Infectious Disease"/>
            <person name="Wu L."/>
            <person name="Ma J."/>
        </authorList>
    </citation>
    <scope>NUCLEOTIDE SEQUENCE [LARGE SCALE GENOMIC DNA]</scope>
    <source>
        <strain evidence="2">CGMCC 1.12778</strain>
    </source>
</reference>
<keyword evidence="2" id="KW-1185">Reference proteome</keyword>
<sequence>MLLLRRNSARELERATLAIDGDPSVNAHESVSAVETYARELGLQVFGQKGDELEAEIRPKYTKRVESFIDEIGFMGAYNIYSGVAHAELGGCGGS</sequence>
<protein>
    <submittedName>
        <fullName evidence="1">Uncharacterized protein</fullName>
    </submittedName>
</protein>
<dbReference type="EMBL" id="BMFW01000023">
    <property type="protein sequence ID" value="GGH99899.1"/>
    <property type="molecule type" value="Genomic_DNA"/>
</dbReference>
<proteinExistence type="predicted"/>
<accession>A0ABQ2AZ70</accession>
<comment type="caution">
    <text evidence="1">The sequence shown here is derived from an EMBL/GenBank/DDBJ whole genome shotgun (WGS) entry which is preliminary data.</text>
</comment>
<evidence type="ECO:0000313" key="2">
    <source>
        <dbReference type="Proteomes" id="UP000643279"/>
    </source>
</evidence>